<evidence type="ECO:0000256" key="4">
    <source>
        <dbReference type="PROSITE-ProRule" id="PRU00335"/>
    </source>
</evidence>
<dbReference type="Gene3D" id="1.10.357.10">
    <property type="entry name" value="Tetracycline Repressor, domain 2"/>
    <property type="match status" value="1"/>
</dbReference>
<dbReference type="InterPro" id="IPR004111">
    <property type="entry name" value="Repressor_TetR_C"/>
</dbReference>
<dbReference type="Proteomes" id="UP000032458">
    <property type="component" value="Unassembled WGS sequence"/>
</dbReference>
<dbReference type="EMBL" id="JRKI01000061">
    <property type="protein sequence ID" value="KIZ13993.1"/>
    <property type="molecule type" value="Genomic_DNA"/>
</dbReference>
<evidence type="ECO:0000256" key="3">
    <source>
        <dbReference type="ARBA" id="ARBA00023163"/>
    </source>
</evidence>
<dbReference type="GO" id="GO:0000976">
    <property type="term" value="F:transcription cis-regulatory region binding"/>
    <property type="evidence" value="ECO:0007669"/>
    <property type="project" value="TreeGrafter"/>
</dbReference>
<dbReference type="SUPFAM" id="SSF48498">
    <property type="entry name" value="Tetracyclin repressor-like, C-terminal domain"/>
    <property type="match status" value="1"/>
</dbReference>
<dbReference type="InterPro" id="IPR050109">
    <property type="entry name" value="HTH-type_TetR-like_transc_reg"/>
</dbReference>
<reference evidence="7 8" key="1">
    <citation type="submission" date="2014-09" db="EMBL/GenBank/DDBJ databases">
        <title>Draft genome sequence of Streptomyces natalensis ATCC 27448, producer of the antifungal pimaricin.</title>
        <authorList>
            <person name="Mendes M.V."/>
            <person name="Beites T."/>
            <person name="Pires S."/>
            <person name="Santos C.L."/>
            <person name="Moradas-Ferreira P."/>
        </authorList>
    </citation>
    <scope>NUCLEOTIDE SEQUENCE [LARGE SCALE GENOMIC DNA]</scope>
    <source>
        <strain evidence="7 8">ATCC 27448</strain>
    </source>
</reference>
<keyword evidence="2 4" id="KW-0238">DNA-binding</keyword>
<dbReference type="PATRIC" id="fig|1240678.4.peg.7094"/>
<dbReference type="Pfam" id="PF02909">
    <property type="entry name" value="TetR_C_1"/>
    <property type="match status" value="1"/>
</dbReference>
<feature type="region of interest" description="Disordered" evidence="5">
    <location>
        <begin position="1"/>
        <end position="20"/>
    </location>
</feature>
<evidence type="ECO:0000256" key="2">
    <source>
        <dbReference type="ARBA" id="ARBA00023125"/>
    </source>
</evidence>
<dbReference type="Pfam" id="PF00440">
    <property type="entry name" value="TetR_N"/>
    <property type="match status" value="1"/>
</dbReference>
<evidence type="ECO:0000259" key="6">
    <source>
        <dbReference type="PROSITE" id="PS50977"/>
    </source>
</evidence>
<organism evidence="7 8">
    <name type="scientific">Streptomyces natalensis ATCC 27448</name>
    <dbReference type="NCBI Taxonomy" id="1240678"/>
    <lineage>
        <taxon>Bacteria</taxon>
        <taxon>Bacillati</taxon>
        <taxon>Actinomycetota</taxon>
        <taxon>Actinomycetes</taxon>
        <taxon>Kitasatosporales</taxon>
        <taxon>Streptomycetaceae</taxon>
        <taxon>Streptomyces</taxon>
    </lineage>
</organism>
<keyword evidence="3" id="KW-0804">Transcription</keyword>
<gene>
    <name evidence="7" type="ORF">SNA_33225</name>
</gene>
<dbReference type="RefSeq" id="WP_044367917.1">
    <property type="nucleotide sequence ID" value="NZ_JRKI01000061.1"/>
</dbReference>
<evidence type="ECO:0000313" key="7">
    <source>
        <dbReference type="EMBL" id="KIZ13993.1"/>
    </source>
</evidence>
<evidence type="ECO:0000256" key="5">
    <source>
        <dbReference type="SAM" id="MobiDB-lite"/>
    </source>
</evidence>
<evidence type="ECO:0000313" key="8">
    <source>
        <dbReference type="Proteomes" id="UP000032458"/>
    </source>
</evidence>
<dbReference type="GO" id="GO:0003700">
    <property type="term" value="F:DNA-binding transcription factor activity"/>
    <property type="evidence" value="ECO:0007669"/>
    <property type="project" value="TreeGrafter"/>
</dbReference>
<feature type="domain" description="HTH tetR-type" evidence="6">
    <location>
        <begin position="22"/>
        <end position="82"/>
    </location>
</feature>
<sequence>MPNDEKPTTSVWTRPRPRQREHLTREQIVAEAIRLLDAEGVEELSMRKLGTRLGTAATSLYRHVANKDELIELVVDDVYGEPDVPTVVDGTRWRAAVTHTATELRAMTLRHPWIAPALGQVGLVHIGPNAMRMSSALLAQFEAAGFPADEMDQAMATLMAYVIGIATAEAAYLSLIARSGQTEQEWVAGLRPAFDEATREHPRLRAGSSAQQDVHPQRIRDDNFAYGLDRVLDGLAARLTP</sequence>
<dbReference type="GO" id="GO:0045892">
    <property type="term" value="P:negative regulation of DNA-templated transcription"/>
    <property type="evidence" value="ECO:0007669"/>
    <property type="project" value="InterPro"/>
</dbReference>
<evidence type="ECO:0000256" key="1">
    <source>
        <dbReference type="ARBA" id="ARBA00023015"/>
    </source>
</evidence>
<dbReference type="PROSITE" id="PS50977">
    <property type="entry name" value="HTH_TETR_2"/>
    <property type="match status" value="1"/>
</dbReference>
<dbReference type="InterPro" id="IPR009057">
    <property type="entry name" value="Homeodomain-like_sf"/>
</dbReference>
<dbReference type="PANTHER" id="PTHR30055:SF151">
    <property type="entry name" value="TRANSCRIPTIONAL REGULATORY PROTEIN"/>
    <property type="match status" value="1"/>
</dbReference>
<comment type="caution">
    <text evidence="7">The sequence shown here is derived from an EMBL/GenBank/DDBJ whole genome shotgun (WGS) entry which is preliminary data.</text>
</comment>
<proteinExistence type="predicted"/>
<name>A0A0D7CCM1_9ACTN</name>
<dbReference type="InterPro" id="IPR001647">
    <property type="entry name" value="HTH_TetR"/>
</dbReference>
<keyword evidence="1" id="KW-0805">Transcription regulation</keyword>
<feature type="DNA-binding region" description="H-T-H motif" evidence="4">
    <location>
        <begin position="45"/>
        <end position="64"/>
    </location>
</feature>
<protein>
    <submittedName>
        <fullName evidence="7">TetR family transcriptional regulator</fullName>
    </submittedName>
</protein>
<accession>A0A0D7CCM1</accession>
<dbReference type="PANTHER" id="PTHR30055">
    <property type="entry name" value="HTH-TYPE TRANSCRIPTIONAL REGULATOR RUTR"/>
    <property type="match status" value="1"/>
</dbReference>
<dbReference type="InterPro" id="IPR036271">
    <property type="entry name" value="Tet_transcr_reg_TetR-rel_C_sf"/>
</dbReference>
<keyword evidence="8" id="KW-1185">Reference proteome</keyword>
<dbReference type="AlphaFoldDB" id="A0A0D7CCM1"/>
<dbReference type="Gene3D" id="1.10.10.60">
    <property type="entry name" value="Homeodomain-like"/>
    <property type="match status" value="1"/>
</dbReference>
<dbReference type="SUPFAM" id="SSF46689">
    <property type="entry name" value="Homeodomain-like"/>
    <property type="match status" value="1"/>
</dbReference>